<evidence type="ECO:0000313" key="2">
    <source>
        <dbReference type="EMBL" id="KAK1454807.1"/>
    </source>
</evidence>
<proteinExistence type="predicted"/>
<feature type="signal peptide" evidence="1">
    <location>
        <begin position="1"/>
        <end position="17"/>
    </location>
</feature>
<feature type="chain" id="PRO_5042530530" evidence="1">
    <location>
        <begin position="18"/>
        <end position="202"/>
    </location>
</feature>
<keyword evidence="3" id="KW-1185">Reference proteome</keyword>
<evidence type="ECO:0000256" key="1">
    <source>
        <dbReference type="SAM" id="SignalP"/>
    </source>
</evidence>
<evidence type="ECO:0000313" key="3">
    <source>
        <dbReference type="Proteomes" id="UP001239795"/>
    </source>
</evidence>
<dbReference type="EMBL" id="MLGG01000024">
    <property type="protein sequence ID" value="KAK1454807.1"/>
    <property type="molecule type" value="Genomic_DNA"/>
</dbReference>
<dbReference type="Proteomes" id="UP001239795">
    <property type="component" value="Unassembled WGS sequence"/>
</dbReference>
<keyword evidence="1" id="KW-0732">Signal</keyword>
<comment type="caution">
    <text evidence="2">The sequence shown here is derived from an EMBL/GenBank/DDBJ whole genome shotgun (WGS) entry which is preliminary data.</text>
</comment>
<organism evidence="2 3">
    <name type="scientific">Colletotrichum melonis</name>
    <dbReference type="NCBI Taxonomy" id="1209925"/>
    <lineage>
        <taxon>Eukaryota</taxon>
        <taxon>Fungi</taxon>
        <taxon>Dikarya</taxon>
        <taxon>Ascomycota</taxon>
        <taxon>Pezizomycotina</taxon>
        <taxon>Sordariomycetes</taxon>
        <taxon>Hypocreomycetidae</taxon>
        <taxon>Glomerellales</taxon>
        <taxon>Glomerellaceae</taxon>
        <taxon>Colletotrichum</taxon>
        <taxon>Colletotrichum acutatum species complex</taxon>
    </lineage>
</organism>
<name>A0AAI9XLM0_9PEZI</name>
<protein>
    <submittedName>
        <fullName evidence="2">Uncharacterized protein</fullName>
    </submittedName>
</protein>
<gene>
    <name evidence="2" type="ORF">CMEL01_03567</name>
</gene>
<sequence length="202" mass="22468">MLGVSWMLVVMINGSYCASDVPITTLLRASEDQQGLWLRATREHGQGQSPCASQTFNGDLPLGPSAIIATGKQYCCYRILPQITEGQSRMTHGFISTLSHLNVGEVFHGLLLGADYSLLPCQRHSTSTLSRSKLRKKNDENMFADVKHQVGRGCYMCDGRRGLIFQMTEADESVHLAHEPDSRVFRLRRVPVPGMWPHGPQV</sequence>
<dbReference type="AlphaFoldDB" id="A0AAI9XLM0"/>
<reference evidence="2 3" key="1">
    <citation type="submission" date="2016-10" db="EMBL/GenBank/DDBJ databases">
        <title>The genome sequence of Colletotrichum fioriniae PJ7.</title>
        <authorList>
            <person name="Baroncelli R."/>
        </authorList>
    </citation>
    <scope>NUCLEOTIDE SEQUENCE [LARGE SCALE GENOMIC DNA]</scope>
    <source>
        <strain evidence="2">Col 31</strain>
    </source>
</reference>
<accession>A0AAI9XLM0</accession>